<dbReference type="EMBL" id="CP033367">
    <property type="protein sequence ID" value="QKD05257.1"/>
    <property type="molecule type" value="Genomic_DNA"/>
</dbReference>
<name>A0A6M7WT62_RHILI</name>
<dbReference type="InterPro" id="IPR011051">
    <property type="entry name" value="RmlC_Cupin_sf"/>
</dbReference>
<dbReference type="InterPro" id="IPR014710">
    <property type="entry name" value="RmlC-like_jellyroll"/>
</dbReference>
<feature type="domain" description="ChrR-like cupin" evidence="1">
    <location>
        <begin position="97"/>
        <end position="186"/>
    </location>
</feature>
<evidence type="ECO:0000313" key="2">
    <source>
        <dbReference type="EMBL" id="QKD05257.1"/>
    </source>
</evidence>
<dbReference type="RefSeq" id="WP_027033778.1">
    <property type="nucleotide sequence ID" value="NZ_CP033367.1"/>
</dbReference>
<evidence type="ECO:0000313" key="3">
    <source>
        <dbReference type="Proteomes" id="UP000503017"/>
    </source>
</evidence>
<evidence type="ECO:0000259" key="1">
    <source>
        <dbReference type="Pfam" id="PF12973"/>
    </source>
</evidence>
<gene>
    <name evidence="2" type="ORF">EB235_30350</name>
</gene>
<reference evidence="2 3" key="1">
    <citation type="submission" date="2018-10" db="EMBL/GenBank/DDBJ databases">
        <authorList>
            <person name="Perry B.J."/>
            <person name="Sullivan J.T."/>
            <person name="Murphy R.J.T."/>
            <person name="Ramsay J.P."/>
            <person name="Ronson C.W."/>
        </authorList>
    </citation>
    <scope>NUCLEOTIDE SEQUENCE [LARGE SCALE GENOMIC DNA]</scope>
    <source>
        <strain evidence="2 3">R88b</strain>
    </source>
</reference>
<accession>A0A6M7WT62</accession>
<dbReference type="AlphaFoldDB" id="A0A6M7WT62"/>
<dbReference type="SUPFAM" id="SSF51182">
    <property type="entry name" value="RmlC-like cupins"/>
    <property type="match status" value="1"/>
</dbReference>
<dbReference type="Gene3D" id="1.10.10.1320">
    <property type="entry name" value="Anti-sigma factor, zinc-finger domain"/>
    <property type="match status" value="1"/>
</dbReference>
<dbReference type="NCBIfam" id="TIGR02451">
    <property type="entry name" value="anti_sig_ChrR"/>
    <property type="match status" value="1"/>
</dbReference>
<dbReference type="InterPro" id="IPR012807">
    <property type="entry name" value="Anti-sigma_ChrR"/>
</dbReference>
<dbReference type="InterPro" id="IPR025979">
    <property type="entry name" value="ChrR-like_cupin_dom"/>
</dbReference>
<dbReference type="Gene3D" id="2.60.120.10">
    <property type="entry name" value="Jelly Rolls"/>
    <property type="match status" value="1"/>
</dbReference>
<organism evidence="2 3">
    <name type="scientific">Mesorhizobium loti R88b</name>
    <dbReference type="NCBI Taxonomy" id="935548"/>
    <lineage>
        <taxon>Bacteria</taxon>
        <taxon>Pseudomonadati</taxon>
        <taxon>Pseudomonadota</taxon>
        <taxon>Alphaproteobacteria</taxon>
        <taxon>Hyphomicrobiales</taxon>
        <taxon>Phyllobacteriaceae</taxon>
        <taxon>Mesorhizobium</taxon>
    </lineage>
</organism>
<dbReference type="CDD" id="cd20301">
    <property type="entry name" value="cupin_ChrR"/>
    <property type="match status" value="1"/>
</dbReference>
<dbReference type="InterPro" id="IPR041916">
    <property type="entry name" value="Anti_sigma_zinc_sf"/>
</dbReference>
<dbReference type="Proteomes" id="UP000503017">
    <property type="component" value="Chromosome"/>
</dbReference>
<protein>
    <submittedName>
        <fullName evidence="2">Anti-sigma factor</fullName>
    </submittedName>
</protein>
<proteinExistence type="predicted"/>
<dbReference type="Pfam" id="PF12973">
    <property type="entry name" value="Cupin_7"/>
    <property type="match status" value="1"/>
</dbReference>
<sequence>MTDAIAHHPTDETLAAFASGTLDEARGLVVSMHLSLCAACSRKVEGYEAIGGELLEQATPLSMEPGALRNVLRLIEEDFAAPETGPKQPLDRYQLGPWRWVGPGVRQRSVSVPEVSNIKVFMLKAAPGTRLPYHRHAGYEWTCVLEGAFEHQFGRYGPGDFDEADETMEHKPTVCDGDPCICIVALQGNIVLQSRLGRIIQPLLRL</sequence>